<protein>
    <submittedName>
        <fullName evidence="1">Uncharacterized protein</fullName>
    </submittedName>
</protein>
<proteinExistence type="predicted"/>
<dbReference type="Proteomes" id="UP001238088">
    <property type="component" value="Unassembled WGS sequence"/>
</dbReference>
<evidence type="ECO:0000313" key="1">
    <source>
        <dbReference type="EMBL" id="MDQ0271616.1"/>
    </source>
</evidence>
<name>A0ABU0AK10_9BACI</name>
<dbReference type="EMBL" id="JAUSUB010000016">
    <property type="protein sequence ID" value="MDQ0271616.1"/>
    <property type="molecule type" value="Genomic_DNA"/>
</dbReference>
<gene>
    <name evidence="1" type="ORF">J2S17_003504</name>
</gene>
<sequence length="70" mass="8062">MLALLTDQGKVIIGDIAFQTRADLEACKQKSIDDWDHAEFYFVFEEIQPVLEKACQCVSYFALRRGTIDF</sequence>
<reference evidence="1 2" key="1">
    <citation type="submission" date="2023-07" db="EMBL/GenBank/DDBJ databases">
        <title>Genomic Encyclopedia of Type Strains, Phase IV (KMG-IV): sequencing the most valuable type-strain genomes for metagenomic binning, comparative biology and taxonomic classification.</title>
        <authorList>
            <person name="Goeker M."/>
        </authorList>
    </citation>
    <scope>NUCLEOTIDE SEQUENCE [LARGE SCALE GENOMIC DNA]</scope>
    <source>
        <strain evidence="1 2">DSM 23494</strain>
    </source>
</reference>
<evidence type="ECO:0000313" key="2">
    <source>
        <dbReference type="Proteomes" id="UP001238088"/>
    </source>
</evidence>
<accession>A0ABU0AK10</accession>
<organism evidence="1 2">
    <name type="scientific">Cytobacillus purgationiresistens</name>
    <dbReference type="NCBI Taxonomy" id="863449"/>
    <lineage>
        <taxon>Bacteria</taxon>
        <taxon>Bacillati</taxon>
        <taxon>Bacillota</taxon>
        <taxon>Bacilli</taxon>
        <taxon>Bacillales</taxon>
        <taxon>Bacillaceae</taxon>
        <taxon>Cytobacillus</taxon>
    </lineage>
</organism>
<dbReference type="RefSeq" id="WP_307476894.1">
    <property type="nucleotide sequence ID" value="NZ_JAUSUB010000016.1"/>
</dbReference>
<comment type="caution">
    <text evidence="1">The sequence shown here is derived from an EMBL/GenBank/DDBJ whole genome shotgun (WGS) entry which is preliminary data.</text>
</comment>
<keyword evidence="2" id="KW-1185">Reference proteome</keyword>